<sequence length="286" mass="31131">MDWGLYEKMKKVIVALLGIIFIIVLYLGQSHWKQQIADTSANMKTDYYTTLQKDYKKSRGTAGNAAGGASSAATKGQQDLISLTKNWPSGAVERFKKTLADGSKFKILFVGSGAIGSEGDGTYPLVKKSLVDAFGAKHIEVDLITYNSNSSQFLKEKKENEVAGVGADLIIYEPFILQNNGSAVGADKSLTDLSVVMKAVSAAKPETSYILQPSIPLYKAKNYPVQVAQLKDYAKKNGIAYLDHWTAWPDPNTEAIKEYLSPDQTGPSDKGVQVWSEALAGYLISK</sequence>
<comment type="caution">
    <text evidence="2">The sequence shown here is derived from an EMBL/GenBank/DDBJ whole genome shotgun (WGS) entry which is preliminary data.</text>
</comment>
<gene>
    <name evidence="2" type="ORF">KHA99_09460</name>
</gene>
<organism evidence="2 3">
    <name type="scientific">Neobacillus rhizophilus</name>
    <dbReference type="NCBI Taxonomy" id="2833579"/>
    <lineage>
        <taxon>Bacteria</taxon>
        <taxon>Bacillati</taxon>
        <taxon>Bacillota</taxon>
        <taxon>Bacilli</taxon>
        <taxon>Bacillales</taxon>
        <taxon>Bacillaceae</taxon>
        <taxon>Neobacillus</taxon>
    </lineage>
</organism>
<proteinExistence type="predicted"/>
<reference evidence="2" key="1">
    <citation type="submission" date="2021-05" db="EMBL/GenBank/DDBJ databases">
        <title>Novel Bacillus species.</title>
        <authorList>
            <person name="Liu G."/>
        </authorList>
    </citation>
    <scope>NUCLEOTIDE SEQUENCE</scope>
    <source>
        <strain evidence="2">FJAT-49825</strain>
    </source>
</reference>
<dbReference type="Proteomes" id="UP000679749">
    <property type="component" value="Unassembled WGS sequence"/>
</dbReference>
<dbReference type="AlphaFoldDB" id="A0A942U5C2"/>
<dbReference type="EMBL" id="JAGYPF010000002">
    <property type="protein sequence ID" value="MBS4212673.1"/>
    <property type="molecule type" value="Genomic_DNA"/>
</dbReference>
<dbReference type="SUPFAM" id="SSF52266">
    <property type="entry name" value="SGNH hydrolase"/>
    <property type="match status" value="1"/>
</dbReference>
<keyword evidence="3" id="KW-1185">Reference proteome</keyword>
<accession>A0A942U5C2</accession>
<evidence type="ECO:0008006" key="4">
    <source>
        <dbReference type="Google" id="ProtNLM"/>
    </source>
</evidence>
<keyword evidence="1" id="KW-0472">Membrane</keyword>
<dbReference type="InterPro" id="IPR036514">
    <property type="entry name" value="SGNH_hydro_sf"/>
</dbReference>
<evidence type="ECO:0000313" key="3">
    <source>
        <dbReference type="Proteomes" id="UP000679749"/>
    </source>
</evidence>
<evidence type="ECO:0000256" key="1">
    <source>
        <dbReference type="SAM" id="Phobius"/>
    </source>
</evidence>
<keyword evidence="1" id="KW-0812">Transmembrane</keyword>
<protein>
    <recommendedName>
        <fullName evidence="4">SGNH/GDSL hydrolase family protein</fullName>
    </recommendedName>
</protein>
<evidence type="ECO:0000313" key="2">
    <source>
        <dbReference type="EMBL" id="MBS4212673.1"/>
    </source>
</evidence>
<dbReference type="RefSeq" id="WP_213117206.1">
    <property type="nucleotide sequence ID" value="NZ_JAGYPF010000002.1"/>
</dbReference>
<feature type="transmembrane region" description="Helical" evidence="1">
    <location>
        <begin position="12"/>
        <end position="32"/>
    </location>
</feature>
<dbReference type="Gene3D" id="3.40.50.1110">
    <property type="entry name" value="SGNH hydrolase"/>
    <property type="match status" value="1"/>
</dbReference>
<name>A0A942U5C2_9BACI</name>
<keyword evidence="1" id="KW-1133">Transmembrane helix</keyword>